<gene>
    <name evidence="3" type="ORF">POF43_007545</name>
    <name evidence="4" type="ORF">POF50_007550</name>
</gene>
<evidence type="ECO:0000256" key="2">
    <source>
        <dbReference type="SAM" id="Phobius"/>
    </source>
</evidence>
<dbReference type="EMBL" id="JAAGKO020000007">
    <property type="protein sequence ID" value="MDI5962566.1"/>
    <property type="molecule type" value="Genomic_DNA"/>
</dbReference>
<evidence type="ECO:0000313" key="5">
    <source>
        <dbReference type="Proteomes" id="UP001156398"/>
    </source>
</evidence>
<organism evidence="4">
    <name type="scientific">Streptantibioticus silvisoli</name>
    <dbReference type="NCBI Taxonomy" id="2705255"/>
    <lineage>
        <taxon>Bacteria</taxon>
        <taxon>Bacillati</taxon>
        <taxon>Actinomycetota</taxon>
        <taxon>Actinomycetes</taxon>
        <taxon>Kitasatosporales</taxon>
        <taxon>Streptomycetaceae</taxon>
        <taxon>Streptantibioticus</taxon>
    </lineage>
</organism>
<keyword evidence="5" id="KW-1185">Reference proteome</keyword>
<protein>
    <submittedName>
        <fullName evidence="4">DUF6479 family protein</fullName>
    </submittedName>
</protein>
<evidence type="ECO:0000313" key="4">
    <source>
        <dbReference type="EMBL" id="MDI5969199.1"/>
    </source>
</evidence>
<dbReference type="Proteomes" id="UP001156398">
    <property type="component" value="Unassembled WGS sequence"/>
</dbReference>
<feature type="compositionally biased region" description="Basic and acidic residues" evidence="1">
    <location>
        <begin position="98"/>
        <end position="108"/>
    </location>
</feature>
<proteinExistence type="predicted"/>
<dbReference type="EMBL" id="JABXJJ020000008">
    <property type="protein sequence ID" value="MDI5969199.1"/>
    <property type="molecule type" value="Genomic_DNA"/>
</dbReference>
<feature type="transmembrane region" description="Helical" evidence="2">
    <location>
        <begin position="15"/>
        <end position="38"/>
    </location>
</feature>
<feature type="compositionally biased region" description="Acidic residues" evidence="1">
    <location>
        <begin position="86"/>
        <end position="97"/>
    </location>
</feature>
<keyword evidence="2" id="KW-1133">Transmembrane helix</keyword>
<accession>A0AA90H1L2</accession>
<evidence type="ECO:0000313" key="3">
    <source>
        <dbReference type="EMBL" id="MDI5962566.1"/>
    </source>
</evidence>
<feature type="region of interest" description="Disordered" evidence="1">
    <location>
        <begin position="43"/>
        <end position="120"/>
    </location>
</feature>
<dbReference type="AlphaFoldDB" id="A0AA90H1L2"/>
<sequence>MRVLSEENIAVARDYLVGIVPAVIGVIIVIGLVMAVVYGRRRRAQEPPAPQQPQPRAGAWHIRQELGEDTPADHGPGHQNAHPVEYEYEPEDQEPEEIERTSQRERLRPQQIRPHQGPHS</sequence>
<feature type="compositionally biased region" description="Basic and acidic residues" evidence="1">
    <location>
        <begin position="62"/>
        <end position="76"/>
    </location>
</feature>
<dbReference type="Pfam" id="PF20087">
    <property type="entry name" value="DUF6479"/>
    <property type="match status" value="1"/>
</dbReference>
<dbReference type="RefSeq" id="WP_271317870.1">
    <property type="nucleotide sequence ID" value="NZ_JAAGKO020000007.1"/>
</dbReference>
<dbReference type="InterPro" id="IPR045513">
    <property type="entry name" value="DUF6479"/>
</dbReference>
<keyword evidence="2" id="KW-0812">Transmembrane</keyword>
<reference evidence="4 5" key="1">
    <citation type="submission" date="2023-05" db="EMBL/GenBank/DDBJ databases">
        <title>Streptantibioticus silvisoli sp. nov., acidotolerant actinomycetes 1 from pine litter.</title>
        <authorList>
            <person name="Swiecimska M."/>
            <person name="Golinska P."/>
            <person name="Sangal V."/>
            <person name="Wachnowicz B."/>
            <person name="Goodfellow M."/>
        </authorList>
    </citation>
    <scope>NUCLEOTIDE SEQUENCE</scope>
    <source>
        <strain evidence="4">SL13</strain>
        <strain evidence="3 5">SL54</strain>
    </source>
</reference>
<name>A0AA90H1L2_9ACTN</name>
<evidence type="ECO:0000256" key="1">
    <source>
        <dbReference type="SAM" id="MobiDB-lite"/>
    </source>
</evidence>
<keyword evidence="2" id="KW-0472">Membrane</keyword>
<comment type="caution">
    <text evidence="4">The sequence shown here is derived from an EMBL/GenBank/DDBJ whole genome shotgun (WGS) entry which is preliminary data.</text>
</comment>